<name>A0A4Y2E882_ARAVE</name>
<dbReference type="EMBL" id="BGPR01000521">
    <property type="protein sequence ID" value="GBM24536.1"/>
    <property type="molecule type" value="Genomic_DNA"/>
</dbReference>
<evidence type="ECO:0000256" key="13">
    <source>
        <dbReference type="SAM" id="Phobius"/>
    </source>
</evidence>
<evidence type="ECO:0000313" key="15">
    <source>
        <dbReference type="Proteomes" id="UP000499080"/>
    </source>
</evidence>
<evidence type="ECO:0000256" key="6">
    <source>
        <dbReference type="ARBA" id="ARBA00022989"/>
    </source>
</evidence>
<comment type="caution">
    <text evidence="14">The sequence shown here is derived from an EMBL/GenBank/DDBJ whole genome shotgun (WGS) entry which is preliminary data.</text>
</comment>
<keyword evidence="9" id="KW-0675">Receptor</keyword>
<sequence>MFTHKKSVTILSIGALLVVLGVIFFLCFPVIFNTLLKQQISLKNGTIGYNVWQDIPLPIYQRLYFFNITNADNFMRRSEKPNLVEVGPYTFKSRWVKEDIVFHPNGTVSFREVRTFVFLRNESVDAPVVLSFPHFYFADPVYLKGVNGLHPNASIHDFHIDVEPNTGFSIDAAVRFQVNMYVQRIYGISQLQNVPTVMFPIFWADLSFSLTDDLANVFKNKVYLPKNAAFGSIFGLMGLGVLVCIGTLTYMCWVKKDDEKELLLTNPTERTPLLLT</sequence>
<evidence type="ECO:0000256" key="5">
    <source>
        <dbReference type="ARBA" id="ARBA00022692"/>
    </source>
</evidence>
<evidence type="ECO:0000256" key="4">
    <source>
        <dbReference type="ARBA" id="ARBA00022475"/>
    </source>
</evidence>
<evidence type="ECO:0000256" key="1">
    <source>
        <dbReference type="ARBA" id="ARBA00004189"/>
    </source>
</evidence>
<dbReference type="PRINTS" id="PR01609">
    <property type="entry name" value="CD36FAMILY"/>
</dbReference>
<feature type="transmembrane region" description="Helical" evidence="13">
    <location>
        <begin position="228"/>
        <end position="253"/>
    </location>
</feature>
<keyword evidence="15" id="KW-1185">Reference proteome</keyword>
<evidence type="ECO:0000256" key="9">
    <source>
        <dbReference type="ARBA" id="ARBA00023170"/>
    </source>
</evidence>
<accession>A0A4Y2E882</accession>
<dbReference type="Pfam" id="PF01130">
    <property type="entry name" value="CD36"/>
    <property type="match status" value="1"/>
</dbReference>
<feature type="transmembrane region" description="Helical" evidence="13">
    <location>
        <begin position="7"/>
        <end position="32"/>
    </location>
</feature>
<keyword evidence="7 13" id="KW-0472">Membrane</keyword>
<dbReference type="PANTHER" id="PTHR11923">
    <property type="entry name" value="SCAVENGER RECEPTOR CLASS B TYPE-1 SR-B1"/>
    <property type="match status" value="1"/>
</dbReference>
<evidence type="ECO:0000313" key="14">
    <source>
        <dbReference type="EMBL" id="GBM24536.1"/>
    </source>
</evidence>
<evidence type="ECO:0000256" key="2">
    <source>
        <dbReference type="ARBA" id="ARBA00004651"/>
    </source>
</evidence>
<evidence type="ECO:0000256" key="8">
    <source>
        <dbReference type="ARBA" id="ARBA00023157"/>
    </source>
</evidence>
<dbReference type="Proteomes" id="UP000499080">
    <property type="component" value="Unassembled WGS sequence"/>
</dbReference>
<evidence type="ECO:0000256" key="10">
    <source>
        <dbReference type="ARBA" id="ARBA00023180"/>
    </source>
</evidence>
<evidence type="ECO:0000256" key="12">
    <source>
        <dbReference type="ARBA" id="ARBA00042244"/>
    </source>
</evidence>
<keyword evidence="5 13" id="KW-0812">Transmembrane</keyword>
<dbReference type="GO" id="GO:0005901">
    <property type="term" value="C:caveola"/>
    <property type="evidence" value="ECO:0007669"/>
    <property type="project" value="UniProtKB-SubCell"/>
</dbReference>
<dbReference type="PANTHER" id="PTHR11923:SF110">
    <property type="entry name" value="SCAVENGER RECEPTOR CLASS B MEMBER 1"/>
    <property type="match status" value="1"/>
</dbReference>
<comment type="similarity">
    <text evidence="3">Belongs to the CD36 family.</text>
</comment>
<keyword evidence="10" id="KW-0325">Glycoprotein</keyword>
<keyword evidence="8" id="KW-1015">Disulfide bond</keyword>
<dbReference type="GO" id="GO:0005737">
    <property type="term" value="C:cytoplasm"/>
    <property type="evidence" value="ECO:0007669"/>
    <property type="project" value="TreeGrafter"/>
</dbReference>
<keyword evidence="6 13" id="KW-1133">Transmembrane helix</keyword>
<evidence type="ECO:0000256" key="7">
    <source>
        <dbReference type="ARBA" id="ARBA00023136"/>
    </source>
</evidence>
<dbReference type="InterPro" id="IPR002159">
    <property type="entry name" value="CD36_fam"/>
</dbReference>
<comment type="subcellular location">
    <subcellularLocation>
        <location evidence="2">Cell membrane</location>
        <topology evidence="2">Multi-pass membrane protein</topology>
    </subcellularLocation>
    <subcellularLocation>
        <location evidence="1">Membrane</location>
        <location evidence="1">Caveola</location>
        <topology evidence="1">Multi-pass membrane protein</topology>
    </subcellularLocation>
</comment>
<dbReference type="AlphaFoldDB" id="A0A4Y2E882"/>
<keyword evidence="4" id="KW-1003">Cell membrane</keyword>
<evidence type="ECO:0000256" key="11">
    <source>
        <dbReference type="ARBA" id="ARBA00040821"/>
    </source>
</evidence>
<evidence type="ECO:0000256" key="3">
    <source>
        <dbReference type="ARBA" id="ARBA00010532"/>
    </source>
</evidence>
<protein>
    <recommendedName>
        <fullName evidence="11">Scavenger receptor class B member 1</fullName>
    </recommendedName>
    <alternativeName>
        <fullName evidence="12">SR-BI</fullName>
    </alternativeName>
</protein>
<reference evidence="14 15" key="1">
    <citation type="journal article" date="2019" name="Sci. Rep.">
        <title>Orb-weaving spider Araneus ventricosus genome elucidates the spidroin gene catalogue.</title>
        <authorList>
            <person name="Kono N."/>
            <person name="Nakamura H."/>
            <person name="Ohtoshi R."/>
            <person name="Moran D.A.P."/>
            <person name="Shinohara A."/>
            <person name="Yoshida Y."/>
            <person name="Fujiwara M."/>
            <person name="Mori M."/>
            <person name="Tomita M."/>
            <person name="Arakawa K."/>
        </authorList>
    </citation>
    <scope>NUCLEOTIDE SEQUENCE [LARGE SCALE GENOMIC DNA]</scope>
</reference>
<dbReference type="OrthoDB" id="514335at2759"/>
<proteinExistence type="inferred from homology"/>
<dbReference type="GO" id="GO:0005044">
    <property type="term" value="F:scavenger receptor activity"/>
    <property type="evidence" value="ECO:0007669"/>
    <property type="project" value="TreeGrafter"/>
</dbReference>
<gene>
    <name evidence="14" type="primary">pes_0</name>
    <name evidence="14" type="ORF">AVEN_217117_1</name>
</gene>
<organism evidence="14 15">
    <name type="scientific">Araneus ventricosus</name>
    <name type="common">Orbweaver spider</name>
    <name type="synonym">Epeira ventricosa</name>
    <dbReference type="NCBI Taxonomy" id="182803"/>
    <lineage>
        <taxon>Eukaryota</taxon>
        <taxon>Metazoa</taxon>
        <taxon>Ecdysozoa</taxon>
        <taxon>Arthropoda</taxon>
        <taxon>Chelicerata</taxon>
        <taxon>Arachnida</taxon>
        <taxon>Araneae</taxon>
        <taxon>Araneomorphae</taxon>
        <taxon>Entelegynae</taxon>
        <taxon>Araneoidea</taxon>
        <taxon>Araneidae</taxon>
        <taxon>Araneus</taxon>
    </lineage>
</organism>